<feature type="compositionally biased region" description="Gly residues" evidence="1">
    <location>
        <begin position="30"/>
        <end position="39"/>
    </location>
</feature>
<dbReference type="PANTHER" id="PTHR37348">
    <property type="entry name" value="LLLL AND CFNLAS MOTIF-CONTAINING PROTEIN 1"/>
    <property type="match status" value="1"/>
</dbReference>
<reference evidence="2" key="2">
    <citation type="submission" date="2025-08" db="UniProtKB">
        <authorList>
            <consortium name="Ensembl"/>
        </authorList>
    </citation>
    <scope>IDENTIFICATION</scope>
    <source>
        <strain evidence="2">Thorbecke</strain>
    </source>
</reference>
<dbReference type="PaxDb" id="9986-ENSOCUP00000006541"/>
<dbReference type="OMA" id="HFMASSV"/>
<sequence length="148" mass="16560">MEEKQRRRHWERVRARTGTGQEVGAPAGQRGAGEVPGGGWAPMTPLGSQLCRTAFLAAILLLLWMGEVRTQKGSPDPDGKNQEEQISSEDQNQEMYEERFVASSVGELWQVVDMAQQEEDMTSESAVIRDHLFDLAFCFNLASIMVFL</sequence>
<dbReference type="PANTHER" id="PTHR37348:SF1">
    <property type="entry name" value="SPERM-EGG FUSION PROTEIN LLCFC1"/>
    <property type="match status" value="1"/>
</dbReference>
<name>G1STB5_RABIT</name>
<dbReference type="GO" id="GO:0007342">
    <property type="term" value="P:fusion of sperm to egg plasma membrane involved in single fertilization"/>
    <property type="evidence" value="ECO:0007669"/>
    <property type="project" value="InterPro"/>
</dbReference>
<dbReference type="InParanoid" id="G1STB5"/>
<dbReference type="GeneTree" id="ENSGT00390000018785"/>
<reference evidence="2" key="3">
    <citation type="submission" date="2025-09" db="UniProtKB">
        <authorList>
            <consortium name="Ensembl"/>
        </authorList>
    </citation>
    <scope>IDENTIFICATION</scope>
    <source>
        <strain evidence="2">Thorbecke</strain>
    </source>
</reference>
<dbReference type="InterPro" id="IPR031684">
    <property type="entry name" value="LLCFC1"/>
</dbReference>
<keyword evidence="3" id="KW-1185">Reference proteome</keyword>
<dbReference type="AlphaFoldDB" id="G1STB5"/>
<dbReference type="eggNOG" id="ENOG502SF8S">
    <property type="taxonomic scope" value="Eukaryota"/>
</dbReference>
<evidence type="ECO:0000313" key="2">
    <source>
        <dbReference type="Ensembl" id="ENSOCUP00000006541.3"/>
    </source>
</evidence>
<feature type="region of interest" description="Disordered" evidence="1">
    <location>
        <begin position="1"/>
        <end position="39"/>
    </location>
</feature>
<dbReference type="FunCoup" id="G1STB5">
    <property type="interactions" value="1"/>
</dbReference>
<dbReference type="EMBL" id="AAGW02058101">
    <property type="status" value="NOT_ANNOTATED_CDS"/>
    <property type="molecule type" value="Genomic_DNA"/>
</dbReference>
<dbReference type="Proteomes" id="UP000001811">
    <property type="component" value="Chromosome 7"/>
</dbReference>
<evidence type="ECO:0000313" key="3">
    <source>
        <dbReference type="Proteomes" id="UP000001811"/>
    </source>
</evidence>
<feature type="compositionally biased region" description="Basic residues" evidence="1">
    <location>
        <begin position="1"/>
        <end position="11"/>
    </location>
</feature>
<feature type="region of interest" description="Disordered" evidence="1">
    <location>
        <begin position="71"/>
        <end position="93"/>
    </location>
</feature>
<organism evidence="2 3">
    <name type="scientific">Oryctolagus cuniculus</name>
    <name type="common">Rabbit</name>
    <dbReference type="NCBI Taxonomy" id="9986"/>
    <lineage>
        <taxon>Eukaryota</taxon>
        <taxon>Metazoa</taxon>
        <taxon>Chordata</taxon>
        <taxon>Craniata</taxon>
        <taxon>Vertebrata</taxon>
        <taxon>Euteleostomi</taxon>
        <taxon>Mammalia</taxon>
        <taxon>Eutheria</taxon>
        <taxon>Euarchontoglires</taxon>
        <taxon>Glires</taxon>
        <taxon>Lagomorpha</taxon>
        <taxon>Leporidae</taxon>
        <taxon>Oryctolagus</taxon>
    </lineage>
</organism>
<dbReference type="Pfam" id="PF15838">
    <property type="entry name" value="LLCFC1"/>
    <property type="match status" value="1"/>
</dbReference>
<dbReference type="HOGENOM" id="CLU_1758248_0_0_1"/>
<accession>G1STB5</accession>
<reference evidence="2 3" key="1">
    <citation type="journal article" date="2011" name="Nature">
        <title>A high-resolution map of human evolutionary constraint using 29 mammals.</title>
        <authorList>
            <person name="Lindblad-Toh K."/>
            <person name="Garber M."/>
            <person name="Zuk O."/>
            <person name="Lin M.F."/>
            <person name="Parker B.J."/>
            <person name="Washietl S."/>
            <person name="Kheradpour P."/>
            <person name="Ernst J."/>
            <person name="Jordan G."/>
            <person name="Mauceli E."/>
            <person name="Ward L.D."/>
            <person name="Lowe C.B."/>
            <person name="Holloway A.K."/>
            <person name="Clamp M."/>
            <person name="Gnerre S."/>
            <person name="Alfoldi J."/>
            <person name="Beal K."/>
            <person name="Chang J."/>
            <person name="Clawson H."/>
            <person name="Cuff J."/>
            <person name="Di Palma F."/>
            <person name="Fitzgerald S."/>
            <person name="Flicek P."/>
            <person name="Guttman M."/>
            <person name="Hubisz M.J."/>
            <person name="Jaffe D.B."/>
            <person name="Jungreis I."/>
            <person name="Kent W.J."/>
            <person name="Kostka D."/>
            <person name="Lara M."/>
            <person name="Martins A.L."/>
            <person name="Massingham T."/>
            <person name="Moltke I."/>
            <person name="Raney B.J."/>
            <person name="Rasmussen M.D."/>
            <person name="Robinson J."/>
            <person name="Stark A."/>
            <person name="Vilella A.J."/>
            <person name="Wen J."/>
            <person name="Xie X."/>
            <person name="Zody M.C."/>
            <person name="Baldwin J."/>
            <person name="Bloom T."/>
            <person name="Chin C.W."/>
            <person name="Heiman D."/>
            <person name="Nicol R."/>
            <person name="Nusbaum C."/>
            <person name="Young S."/>
            <person name="Wilkinson J."/>
            <person name="Worley K.C."/>
            <person name="Kovar C.L."/>
            <person name="Muzny D.M."/>
            <person name="Gibbs R.A."/>
            <person name="Cree A."/>
            <person name="Dihn H.H."/>
            <person name="Fowler G."/>
            <person name="Jhangiani S."/>
            <person name="Joshi V."/>
            <person name="Lee S."/>
            <person name="Lewis L.R."/>
            <person name="Nazareth L.V."/>
            <person name="Okwuonu G."/>
            <person name="Santibanez J."/>
            <person name="Warren W.C."/>
            <person name="Mardis E.R."/>
            <person name="Weinstock G.M."/>
            <person name="Wilson R.K."/>
            <person name="Delehaunty K."/>
            <person name="Dooling D."/>
            <person name="Fronik C."/>
            <person name="Fulton L."/>
            <person name="Fulton B."/>
            <person name="Graves T."/>
            <person name="Minx P."/>
            <person name="Sodergren E."/>
            <person name="Birney E."/>
            <person name="Margulies E.H."/>
            <person name="Herrero J."/>
            <person name="Green E.D."/>
            <person name="Haussler D."/>
            <person name="Siepel A."/>
            <person name="Goldman N."/>
            <person name="Pollard K.S."/>
            <person name="Pedersen J.S."/>
            <person name="Lander E.S."/>
            <person name="Kellis M."/>
        </authorList>
    </citation>
    <scope>NUCLEOTIDE SEQUENCE [LARGE SCALE GENOMIC DNA]</scope>
    <source>
        <strain evidence="2 3">Thorbecke inbred</strain>
    </source>
</reference>
<evidence type="ECO:0000256" key="1">
    <source>
        <dbReference type="SAM" id="MobiDB-lite"/>
    </source>
</evidence>
<protein>
    <recommendedName>
        <fullName evidence="4">LLLL and CFNLAS motif containing 1</fullName>
    </recommendedName>
</protein>
<feature type="compositionally biased region" description="Polar residues" evidence="1">
    <location>
        <begin position="84"/>
        <end position="93"/>
    </location>
</feature>
<proteinExistence type="predicted"/>
<dbReference type="Ensembl" id="ENSOCUT00000007564.4">
    <property type="protein sequence ID" value="ENSOCUP00000006541.3"/>
    <property type="gene ID" value="ENSOCUG00000007563.4"/>
</dbReference>
<dbReference type="Bgee" id="ENSOCUG00000007563">
    <property type="expression patterns" value="Expressed in testis and 6 other cell types or tissues"/>
</dbReference>
<evidence type="ECO:0008006" key="4">
    <source>
        <dbReference type="Google" id="ProtNLM"/>
    </source>
</evidence>